<dbReference type="InterPro" id="IPR047951">
    <property type="entry name" value="Transpos_ISL3"/>
</dbReference>
<reference evidence="3 4" key="2">
    <citation type="journal article" date="2016" name="Genome Announc.">
        <title>Genome Sequence of a Gram-Positive Diazotroph, Paenibacillus durus Type Strain ATCC 35681.</title>
        <authorList>
            <person name="Halim M.A."/>
            <person name="Rahman A.Y."/>
            <person name="Sim K.S."/>
            <person name="Yam H.C."/>
            <person name="Rahim A.A."/>
            <person name="Ghazali A.H."/>
            <person name="Najimudin N."/>
        </authorList>
    </citation>
    <scope>NUCLEOTIDE SEQUENCE [LARGE SCALE GENOMIC DNA]</scope>
    <source>
        <strain evidence="3 4">ATCC 35681</strain>
    </source>
</reference>
<dbReference type="PANTHER" id="PTHR33498">
    <property type="entry name" value="TRANSPOSASE FOR INSERTION SEQUENCE ELEMENT IS1557"/>
    <property type="match status" value="1"/>
</dbReference>
<organism evidence="3 4">
    <name type="scientific">Paenibacillus durus ATCC 35681</name>
    <dbReference type="NCBI Taxonomy" id="1333534"/>
    <lineage>
        <taxon>Bacteria</taxon>
        <taxon>Bacillati</taxon>
        <taxon>Bacillota</taxon>
        <taxon>Bacilli</taxon>
        <taxon>Bacillales</taxon>
        <taxon>Paenibacillaceae</taxon>
        <taxon>Paenibacillus</taxon>
    </lineage>
</organism>
<evidence type="ECO:0000313" key="4">
    <source>
        <dbReference type="Proteomes" id="UP000034189"/>
    </source>
</evidence>
<dbReference type="InterPro" id="IPR029261">
    <property type="entry name" value="Transposase_Znf"/>
</dbReference>
<proteinExistence type="predicted"/>
<dbReference type="AlphaFoldDB" id="A0A0F7F7P2"/>
<accession>A0A0F7F7P2</accession>
<feature type="domain" description="Transposase IS204/IS1001/IS1096/IS1165 zinc-finger" evidence="2">
    <location>
        <begin position="38"/>
        <end position="85"/>
    </location>
</feature>
<reference evidence="3 4" key="1">
    <citation type="submission" date="2015-03" db="EMBL/GenBank/DDBJ databases">
        <authorList>
            <person name="Abdul Halim M."/>
        </authorList>
    </citation>
    <scope>NUCLEOTIDE SEQUENCE [LARGE SCALE GENOMIC DNA]</scope>
    <source>
        <strain evidence="3 4">ATCC 35681</strain>
    </source>
</reference>
<feature type="domain" description="Transposase IS204/IS1001/IS1096/IS1165 DDE" evidence="1">
    <location>
        <begin position="164"/>
        <end position="400"/>
    </location>
</feature>
<dbReference type="PANTHER" id="PTHR33498:SF1">
    <property type="entry name" value="TRANSPOSASE FOR INSERTION SEQUENCE ELEMENT IS1557"/>
    <property type="match status" value="1"/>
</dbReference>
<dbReference type="OrthoDB" id="6197054at2"/>
<dbReference type="RefSeq" id="WP_025695249.1">
    <property type="nucleotide sequence ID" value="NZ_ASQQ01000267.1"/>
</dbReference>
<dbReference type="HOGENOM" id="CLU_041900_1_1_9"/>
<sequence>MLTQYINEMLDLPELKIHQILSIGTDAIHIEAIPLGDKQRCPYCKSDRDVIRKGRNDARTIRHLPVFEKKTYLHVPSIRMYCTRCEAGFVWVYEFVGPKQRYSRLFRAHTVELVLGSTAAHGARMQQAPVSTVQRMHNEAVPGQCEQIYEQVWEEAKTTAALVLGVDDFAIKKGHTYNTGIHNLKGETMLDLLPGRKLEDLQAYAQAHPDFLLLNPKAVVMDLAQVYHVWISECFPNAIRIADRFHVHGYVIESVQEVRKTVQHTLSPRAKAYLKANHRLLNPPAESLGEESRNRLEVLLNYSPLLRRVWEWKEAFTTWYDCSPNFAVAKLGFERWCKQGAQIEHTAVRGTLKTMCNWKEEIVNYHQCRWTNATVEGRHNRIKAFQRRHYFTRNRNRYRSGILVECHRHRMFS</sequence>
<dbReference type="Proteomes" id="UP000034189">
    <property type="component" value="Chromosome"/>
</dbReference>
<evidence type="ECO:0000313" key="3">
    <source>
        <dbReference type="EMBL" id="AKG33429.1"/>
    </source>
</evidence>
<dbReference type="Pfam" id="PF14690">
    <property type="entry name" value="Zn_ribbon_ISL3"/>
    <property type="match status" value="1"/>
</dbReference>
<dbReference type="NCBIfam" id="NF033550">
    <property type="entry name" value="transpos_ISL3"/>
    <property type="match status" value="1"/>
</dbReference>
<dbReference type="EMBL" id="CP011114">
    <property type="protein sequence ID" value="AKG33429.1"/>
    <property type="molecule type" value="Genomic_DNA"/>
</dbReference>
<dbReference type="Pfam" id="PF01610">
    <property type="entry name" value="DDE_Tnp_ISL3"/>
    <property type="match status" value="1"/>
</dbReference>
<protein>
    <submittedName>
        <fullName evidence="3">Transposase</fullName>
    </submittedName>
</protein>
<evidence type="ECO:0000259" key="2">
    <source>
        <dbReference type="Pfam" id="PF14690"/>
    </source>
</evidence>
<evidence type="ECO:0000259" key="1">
    <source>
        <dbReference type="Pfam" id="PF01610"/>
    </source>
</evidence>
<dbReference type="InterPro" id="IPR002560">
    <property type="entry name" value="Transposase_DDE"/>
</dbReference>
<dbReference type="PATRIC" id="fig|1333534.5.peg.313"/>
<name>A0A0F7F7P2_PAEDU</name>
<gene>
    <name evidence="3" type="ORF">VK70_01500</name>
</gene>